<reference evidence="1 2" key="1">
    <citation type="submission" date="2021-06" db="EMBL/GenBank/DDBJ databases">
        <authorList>
            <person name="Palmer J.M."/>
        </authorList>
    </citation>
    <scope>NUCLEOTIDE SEQUENCE [LARGE SCALE GENOMIC DNA]</scope>
    <source>
        <strain evidence="2">if_2019</strain>
        <tissue evidence="1">Muscle</tissue>
    </source>
</reference>
<dbReference type="Proteomes" id="UP001482620">
    <property type="component" value="Unassembled WGS sequence"/>
</dbReference>
<sequence length="146" mass="16165">MEQPKQGPELQIPRLLLTFQREFGQSKSTSTKLGDIYNFLVEFTLEMLLKDGGSFAIYKGSKLIKCWQRFFKLTQITLGCTVAQLVALLPCSKKVLGSIPVQGLSAWSLHVLPVHAWVLTGYSGFLPQSKGMPVRLIGLSNLPLSV</sequence>
<proteinExistence type="predicted"/>
<accession>A0ABV0TM46</accession>
<name>A0ABV0TM46_9TELE</name>
<keyword evidence="2" id="KW-1185">Reference proteome</keyword>
<evidence type="ECO:0000313" key="1">
    <source>
        <dbReference type="EMBL" id="MEQ2233576.1"/>
    </source>
</evidence>
<gene>
    <name evidence="1" type="ORF">ILYODFUR_023282</name>
</gene>
<dbReference type="EMBL" id="JAHRIQ010037404">
    <property type="protein sequence ID" value="MEQ2233576.1"/>
    <property type="molecule type" value="Genomic_DNA"/>
</dbReference>
<organism evidence="1 2">
    <name type="scientific">Ilyodon furcidens</name>
    <name type="common">goldbreast splitfin</name>
    <dbReference type="NCBI Taxonomy" id="33524"/>
    <lineage>
        <taxon>Eukaryota</taxon>
        <taxon>Metazoa</taxon>
        <taxon>Chordata</taxon>
        <taxon>Craniata</taxon>
        <taxon>Vertebrata</taxon>
        <taxon>Euteleostomi</taxon>
        <taxon>Actinopterygii</taxon>
        <taxon>Neopterygii</taxon>
        <taxon>Teleostei</taxon>
        <taxon>Neoteleostei</taxon>
        <taxon>Acanthomorphata</taxon>
        <taxon>Ovalentaria</taxon>
        <taxon>Atherinomorphae</taxon>
        <taxon>Cyprinodontiformes</taxon>
        <taxon>Goodeidae</taxon>
        <taxon>Ilyodon</taxon>
    </lineage>
</organism>
<evidence type="ECO:0000313" key="2">
    <source>
        <dbReference type="Proteomes" id="UP001482620"/>
    </source>
</evidence>
<protein>
    <submittedName>
        <fullName evidence="1">Uncharacterized protein</fullName>
    </submittedName>
</protein>
<comment type="caution">
    <text evidence="1">The sequence shown here is derived from an EMBL/GenBank/DDBJ whole genome shotgun (WGS) entry which is preliminary data.</text>
</comment>